<evidence type="ECO:0000256" key="1">
    <source>
        <dbReference type="SAM" id="MobiDB-lite"/>
    </source>
</evidence>
<dbReference type="AlphaFoldDB" id="A0AAE0XAJ8"/>
<reference evidence="3" key="1">
    <citation type="journal article" date="2023" name="Mol. Phylogenet. Evol.">
        <title>Genome-scale phylogeny and comparative genomics of the fungal order Sordariales.</title>
        <authorList>
            <person name="Hensen N."/>
            <person name="Bonometti L."/>
            <person name="Westerberg I."/>
            <person name="Brannstrom I.O."/>
            <person name="Guillou S."/>
            <person name="Cros-Aarteil S."/>
            <person name="Calhoun S."/>
            <person name="Haridas S."/>
            <person name="Kuo A."/>
            <person name="Mondo S."/>
            <person name="Pangilinan J."/>
            <person name="Riley R."/>
            <person name="LaButti K."/>
            <person name="Andreopoulos B."/>
            <person name="Lipzen A."/>
            <person name="Chen C."/>
            <person name="Yan M."/>
            <person name="Daum C."/>
            <person name="Ng V."/>
            <person name="Clum A."/>
            <person name="Steindorff A."/>
            <person name="Ohm R.A."/>
            <person name="Martin F."/>
            <person name="Silar P."/>
            <person name="Natvig D.O."/>
            <person name="Lalanne C."/>
            <person name="Gautier V."/>
            <person name="Ament-Velasquez S.L."/>
            <person name="Kruys A."/>
            <person name="Hutchinson M.I."/>
            <person name="Powell A.J."/>
            <person name="Barry K."/>
            <person name="Miller A.N."/>
            <person name="Grigoriev I.V."/>
            <person name="Debuchy R."/>
            <person name="Gladieux P."/>
            <person name="Hiltunen Thoren M."/>
            <person name="Johannesson H."/>
        </authorList>
    </citation>
    <scope>NUCLEOTIDE SEQUENCE</scope>
    <source>
        <strain evidence="3">CBS 314.62</strain>
    </source>
</reference>
<keyword evidence="2" id="KW-0812">Transmembrane</keyword>
<sequence length="118" mass="12972">MHQWLVAVRGQANQVAISSSLVCLLVSHIFASGLYTYMEVAQKLNHPKSAGRCFTGHRIPFRDFKSHVRSAPRGPKDRPEKDGKHHGFPSSSLVLPDAPNVNTGFLPACGSLTRLHET</sequence>
<dbReference type="Proteomes" id="UP001270362">
    <property type="component" value="Unassembled WGS sequence"/>
</dbReference>
<accession>A0AAE0XAJ8</accession>
<dbReference type="EMBL" id="JAULSO010000002">
    <property type="protein sequence ID" value="KAK3689052.1"/>
    <property type="molecule type" value="Genomic_DNA"/>
</dbReference>
<protein>
    <submittedName>
        <fullName evidence="3">Uncharacterized protein</fullName>
    </submittedName>
</protein>
<gene>
    <name evidence="3" type="ORF">B0T22DRAFT_165644</name>
</gene>
<keyword evidence="2" id="KW-0472">Membrane</keyword>
<keyword evidence="4" id="KW-1185">Reference proteome</keyword>
<feature type="transmembrane region" description="Helical" evidence="2">
    <location>
        <begin position="15"/>
        <end position="38"/>
    </location>
</feature>
<feature type="compositionally biased region" description="Basic and acidic residues" evidence="1">
    <location>
        <begin position="74"/>
        <end position="85"/>
    </location>
</feature>
<evidence type="ECO:0000313" key="3">
    <source>
        <dbReference type="EMBL" id="KAK3689052.1"/>
    </source>
</evidence>
<name>A0AAE0XAJ8_9PEZI</name>
<comment type="caution">
    <text evidence="3">The sequence shown here is derived from an EMBL/GenBank/DDBJ whole genome shotgun (WGS) entry which is preliminary data.</text>
</comment>
<keyword evidence="2" id="KW-1133">Transmembrane helix</keyword>
<organism evidence="3 4">
    <name type="scientific">Podospora appendiculata</name>
    <dbReference type="NCBI Taxonomy" id="314037"/>
    <lineage>
        <taxon>Eukaryota</taxon>
        <taxon>Fungi</taxon>
        <taxon>Dikarya</taxon>
        <taxon>Ascomycota</taxon>
        <taxon>Pezizomycotina</taxon>
        <taxon>Sordariomycetes</taxon>
        <taxon>Sordariomycetidae</taxon>
        <taxon>Sordariales</taxon>
        <taxon>Podosporaceae</taxon>
        <taxon>Podospora</taxon>
    </lineage>
</organism>
<evidence type="ECO:0000313" key="4">
    <source>
        <dbReference type="Proteomes" id="UP001270362"/>
    </source>
</evidence>
<reference evidence="3" key="2">
    <citation type="submission" date="2023-06" db="EMBL/GenBank/DDBJ databases">
        <authorList>
            <consortium name="Lawrence Berkeley National Laboratory"/>
            <person name="Haridas S."/>
            <person name="Hensen N."/>
            <person name="Bonometti L."/>
            <person name="Westerberg I."/>
            <person name="Brannstrom I.O."/>
            <person name="Guillou S."/>
            <person name="Cros-Aarteil S."/>
            <person name="Calhoun S."/>
            <person name="Kuo A."/>
            <person name="Mondo S."/>
            <person name="Pangilinan J."/>
            <person name="Riley R."/>
            <person name="Labutti K."/>
            <person name="Andreopoulos B."/>
            <person name="Lipzen A."/>
            <person name="Chen C."/>
            <person name="Yanf M."/>
            <person name="Daum C."/>
            <person name="Ng V."/>
            <person name="Clum A."/>
            <person name="Steindorff A."/>
            <person name="Ohm R."/>
            <person name="Martin F."/>
            <person name="Silar P."/>
            <person name="Natvig D."/>
            <person name="Lalanne C."/>
            <person name="Gautier V."/>
            <person name="Ament-Velasquez S.L."/>
            <person name="Kruys A."/>
            <person name="Hutchinson M.I."/>
            <person name="Powell A.J."/>
            <person name="Barry K."/>
            <person name="Miller A.N."/>
            <person name="Grigoriev I.V."/>
            <person name="Debuchy R."/>
            <person name="Gladieux P."/>
            <person name="Thoren M.H."/>
            <person name="Johannesson H."/>
        </authorList>
    </citation>
    <scope>NUCLEOTIDE SEQUENCE</scope>
    <source>
        <strain evidence="3">CBS 314.62</strain>
    </source>
</reference>
<evidence type="ECO:0000256" key="2">
    <source>
        <dbReference type="SAM" id="Phobius"/>
    </source>
</evidence>
<feature type="region of interest" description="Disordered" evidence="1">
    <location>
        <begin position="64"/>
        <end position="95"/>
    </location>
</feature>
<proteinExistence type="predicted"/>